<dbReference type="SUPFAM" id="SSF103473">
    <property type="entry name" value="MFS general substrate transporter"/>
    <property type="match status" value="1"/>
</dbReference>
<feature type="transmembrane region" description="Helical" evidence="6">
    <location>
        <begin position="170"/>
        <end position="193"/>
    </location>
</feature>
<feature type="transmembrane region" description="Helical" evidence="6">
    <location>
        <begin position="104"/>
        <end position="126"/>
    </location>
</feature>
<dbReference type="EMBL" id="HE616748">
    <property type="protein sequence ID" value="CCE93660.1"/>
    <property type="molecule type" value="Genomic_DNA"/>
</dbReference>
<dbReference type="HOGENOM" id="CLU_012596_0_1_1"/>
<dbReference type="GO" id="GO:0000329">
    <property type="term" value="C:fungal-type vacuole membrane"/>
    <property type="evidence" value="ECO:0007669"/>
    <property type="project" value="TreeGrafter"/>
</dbReference>
<dbReference type="InParanoid" id="G8ZXP3"/>
<feature type="transmembrane region" description="Helical" evidence="6">
    <location>
        <begin position="12"/>
        <end position="31"/>
    </location>
</feature>
<dbReference type="PANTHER" id="PTHR21576:SF166">
    <property type="entry name" value="ADR278WP"/>
    <property type="match status" value="1"/>
</dbReference>
<dbReference type="OrthoDB" id="410267at2759"/>
<dbReference type="RefSeq" id="XP_003682871.1">
    <property type="nucleotide sequence ID" value="XM_003682823.1"/>
</dbReference>
<feature type="transmembrane region" description="Helical" evidence="6">
    <location>
        <begin position="578"/>
        <end position="602"/>
    </location>
</feature>
<evidence type="ECO:0000256" key="2">
    <source>
        <dbReference type="ARBA" id="ARBA00022692"/>
    </source>
</evidence>
<feature type="transmembrane region" description="Helical" evidence="6">
    <location>
        <begin position="385"/>
        <end position="410"/>
    </location>
</feature>
<comment type="subcellular location">
    <subcellularLocation>
        <location evidence="1">Membrane</location>
        <topology evidence="1">Multi-pass membrane protein</topology>
    </subcellularLocation>
</comment>
<feature type="compositionally biased region" description="Polar residues" evidence="5">
    <location>
        <begin position="296"/>
        <end position="321"/>
    </location>
</feature>
<evidence type="ECO:0000313" key="9">
    <source>
        <dbReference type="Proteomes" id="UP000005627"/>
    </source>
</evidence>
<feature type="domain" description="Nodulin-like" evidence="7">
    <location>
        <begin position="15"/>
        <end position="203"/>
    </location>
</feature>
<feature type="transmembrane region" description="Helical" evidence="6">
    <location>
        <begin position="464"/>
        <end position="482"/>
    </location>
</feature>
<dbReference type="eggNOG" id="ENOG502QQN9">
    <property type="taxonomic scope" value="Eukaryota"/>
</dbReference>
<accession>G8ZXP3</accession>
<dbReference type="InterPro" id="IPR036259">
    <property type="entry name" value="MFS_trans_sf"/>
</dbReference>
<dbReference type="FunCoup" id="G8ZXP3">
    <property type="interactions" value="108"/>
</dbReference>
<dbReference type="Gene3D" id="1.20.1250.20">
    <property type="entry name" value="MFS general substrate transporter like domains"/>
    <property type="match status" value="2"/>
</dbReference>
<protein>
    <recommendedName>
        <fullName evidence="7">Nodulin-like domain-containing protein</fullName>
    </recommendedName>
</protein>
<evidence type="ECO:0000256" key="1">
    <source>
        <dbReference type="ARBA" id="ARBA00004141"/>
    </source>
</evidence>
<dbReference type="Proteomes" id="UP000005627">
    <property type="component" value="Chromosome 7"/>
</dbReference>
<feature type="region of interest" description="Disordered" evidence="5">
    <location>
        <begin position="202"/>
        <end position="252"/>
    </location>
</feature>
<dbReference type="GeneID" id="11504876"/>
<evidence type="ECO:0000256" key="4">
    <source>
        <dbReference type="ARBA" id="ARBA00023136"/>
    </source>
</evidence>
<evidence type="ECO:0000256" key="5">
    <source>
        <dbReference type="SAM" id="MobiDB-lite"/>
    </source>
</evidence>
<dbReference type="PANTHER" id="PTHR21576">
    <property type="entry name" value="UNCHARACTERIZED NODULIN-LIKE PROTEIN"/>
    <property type="match status" value="1"/>
</dbReference>
<keyword evidence="4 6" id="KW-0472">Membrane</keyword>
<name>G8ZXP3_TORDE</name>
<feature type="transmembrane region" description="Helical" evidence="6">
    <location>
        <begin position="502"/>
        <end position="525"/>
    </location>
</feature>
<sequence>MGPAAPKRSALVWCFIGSNIVALGAGTPYLYSFYAPQLLRKCQLPVSQLSTLPLSLNIGSALLGFLAGMVIDRNVKASCLIGAISTFCAYSILDYCYANESSNLWLLCLGLALVGFGSVSGFYAAVKCCTTNFPHHRGTAGAFPVALYALAGMLFSYICAKYFGEDIDKVFKFLAVVCSSMIFAGCLMLQILITPSQNRPKRKKSAVARVSRSSGPSRDASQPIAIQGDSQSSQSNVYANGDRDGRSQSSSSSLASSFQSAFSGKRSASFLWSKELTGSLSFWGWGKVRDEEATESLPSSAGTLSHSRGPSYSSVILPSQGQRRESIPNKNRKDSFIREDTGVTSNVLNLNPAKDSEETEEALEDREPSFWRDNHIVQTIRRPRFIAYFLVLATLQGIGQTYIYSVGFIVRTQIASTPGGQESFNAEKIQSLQVSIISLLSFSGRLCAGPVSDLLIKKFKAQRLWNIVMAAALMIWASAQTLTPSNNSLKLFTSSAPANIKNISVCSAMFGFAFGILFGTFPSIIADSFGTAGFSTIWGLSTSGGLITVKIFNAIFGADLGNNTQPDRPYCEKGAGCYSHTFHIIMVCASVVMLATVGIITVTHHHHKRRKRLLNGELTLPRFTT</sequence>
<evidence type="ECO:0000259" key="7">
    <source>
        <dbReference type="Pfam" id="PF06813"/>
    </source>
</evidence>
<feature type="compositionally biased region" description="Polar residues" evidence="5">
    <location>
        <begin position="211"/>
        <end position="220"/>
    </location>
</feature>
<organism evidence="8 9">
    <name type="scientific">Torulaspora delbrueckii</name>
    <name type="common">Yeast</name>
    <name type="synonym">Candida colliculosa</name>
    <dbReference type="NCBI Taxonomy" id="4950"/>
    <lineage>
        <taxon>Eukaryota</taxon>
        <taxon>Fungi</taxon>
        <taxon>Dikarya</taxon>
        <taxon>Ascomycota</taxon>
        <taxon>Saccharomycotina</taxon>
        <taxon>Saccharomycetes</taxon>
        <taxon>Saccharomycetales</taxon>
        <taxon>Saccharomycetaceae</taxon>
        <taxon>Torulaspora</taxon>
    </lineage>
</organism>
<gene>
    <name evidence="8" type="primary">TDEL0G02930</name>
    <name evidence="8" type="ORF">TDEL_0G02930</name>
</gene>
<keyword evidence="2 6" id="KW-0812">Transmembrane</keyword>
<dbReference type="KEGG" id="tdl:TDEL_0G02930"/>
<reference evidence="8 9" key="1">
    <citation type="journal article" date="2011" name="Proc. Natl. Acad. Sci. U.S.A.">
        <title>Evolutionary erosion of yeast sex chromosomes by mating-type switching accidents.</title>
        <authorList>
            <person name="Gordon J.L."/>
            <person name="Armisen D."/>
            <person name="Proux-Wera E."/>
            <person name="Oheigeartaigh S.S."/>
            <person name="Byrne K.P."/>
            <person name="Wolfe K.H."/>
        </authorList>
    </citation>
    <scope>NUCLEOTIDE SEQUENCE [LARGE SCALE GENOMIC DNA]</scope>
    <source>
        <strain evidence="9">ATCC 10662 / CBS 1146 / NBRC 0425 / NCYC 2629 / NRRL Y-866</strain>
    </source>
</reference>
<proteinExistence type="predicted"/>
<dbReference type="AlphaFoldDB" id="G8ZXP3"/>
<feature type="compositionally biased region" description="Basic and acidic residues" evidence="5">
    <location>
        <begin position="322"/>
        <end position="331"/>
    </location>
</feature>
<feature type="transmembrane region" description="Helical" evidence="6">
    <location>
        <begin position="51"/>
        <end position="71"/>
    </location>
</feature>
<evidence type="ECO:0000256" key="3">
    <source>
        <dbReference type="ARBA" id="ARBA00022989"/>
    </source>
</evidence>
<feature type="region of interest" description="Disordered" evidence="5">
    <location>
        <begin position="294"/>
        <end position="331"/>
    </location>
</feature>
<keyword evidence="3 6" id="KW-1133">Transmembrane helix</keyword>
<dbReference type="Pfam" id="PF06813">
    <property type="entry name" value="Nodulin-like"/>
    <property type="match status" value="1"/>
</dbReference>
<evidence type="ECO:0000313" key="8">
    <source>
        <dbReference type="EMBL" id="CCE93660.1"/>
    </source>
</evidence>
<keyword evidence="9" id="KW-1185">Reference proteome</keyword>
<evidence type="ECO:0000256" key="6">
    <source>
        <dbReference type="SAM" id="Phobius"/>
    </source>
</evidence>
<feature type="compositionally biased region" description="Polar residues" evidence="5">
    <location>
        <begin position="228"/>
        <end position="238"/>
    </location>
</feature>
<feature type="transmembrane region" description="Helical" evidence="6">
    <location>
        <begin position="537"/>
        <end position="558"/>
    </location>
</feature>
<dbReference type="InterPro" id="IPR010658">
    <property type="entry name" value="Nodulin-like"/>
</dbReference>
<feature type="transmembrane region" description="Helical" evidence="6">
    <location>
        <begin position="138"/>
        <end position="158"/>
    </location>
</feature>